<dbReference type="EMBL" id="JARPUR010000001">
    <property type="protein sequence ID" value="KAK4885312.1"/>
    <property type="molecule type" value="Genomic_DNA"/>
</dbReference>
<reference evidence="3" key="1">
    <citation type="submission" date="2023-01" db="EMBL/GenBank/DDBJ databases">
        <title>Key to firefly adult light organ development and bioluminescence: homeobox transcription factors regulate luciferase expression and transportation to peroxisome.</title>
        <authorList>
            <person name="Fu X."/>
        </authorList>
    </citation>
    <scope>NUCLEOTIDE SEQUENCE [LARGE SCALE GENOMIC DNA]</scope>
</reference>
<dbReference type="Proteomes" id="UP001353858">
    <property type="component" value="Unassembled WGS sequence"/>
</dbReference>
<organism evidence="2 3">
    <name type="scientific">Aquatica leii</name>
    <dbReference type="NCBI Taxonomy" id="1421715"/>
    <lineage>
        <taxon>Eukaryota</taxon>
        <taxon>Metazoa</taxon>
        <taxon>Ecdysozoa</taxon>
        <taxon>Arthropoda</taxon>
        <taxon>Hexapoda</taxon>
        <taxon>Insecta</taxon>
        <taxon>Pterygota</taxon>
        <taxon>Neoptera</taxon>
        <taxon>Endopterygota</taxon>
        <taxon>Coleoptera</taxon>
        <taxon>Polyphaga</taxon>
        <taxon>Elateriformia</taxon>
        <taxon>Elateroidea</taxon>
        <taxon>Lampyridae</taxon>
        <taxon>Luciolinae</taxon>
        <taxon>Aquatica</taxon>
    </lineage>
</organism>
<evidence type="ECO:0000313" key="2">
    <source>
        <dbReference type="EMBL" id="KAK4885312.1"/>
    </source>
</evidence>
<evidence type="ECO:0000256" key="1">
    <source>
        <dbReference type="SAM" id="MobiDB-lite"/>
    </source>
</evidence>
<dbReference type="AlphaFoldDB" id="A0AAN7PG60"/>
<feature type="region of interest" description="Disordered" evidence="1">
    <location>
        <begin position="1"/>
        <end position="24"/>
    </location>
</feature>
<evidence type="ECO:0000313" key="3">
    <source>
        <dbReference type="Proteomes" id="UP001353858"/>
    </source>
</evidence>
<comment type="caution">
    <text evidence="2">The sequence shown here is derived from an EMBL/GenBank/DDBJ whole genome shotgun (WGS) entry which is preliminary data.</text>
</comment>
<gene>
    <name evidence="2" type="ORF">RN001_001583</name>
</gene>
<accession>A0AAN7PG60</accession>
<name>A0AAN7PG60_9COLE</name>
<keyword evidence="3" id="KW-1185">Reference proteome</keyword>
<protein>
    <submittedName>
        <fullName evidence="2">Uncharacterized protein</fullName>
    </submittedName>
</protein>
<sequence length="180" mass="20860">MEDIQINNYLGEDSLDDSSEITPEPDIFIDEPIQVVEISNSDMYISLFSDDSDEDYLDKSNKNTFIKCNTSKKNLSYERENDLEFTYGQISENYHASSNSNETSLFSDEDVDYLLECNEMVIDPLFCDHENEENVPSEMKINPKDNNKNATLKGKKRRKLYSEKSWIGSDNYIRLNQGND</sequence>
<proteinExistence type="predicted"/>